<dbReference type="PROSITE" id="PS51123">
    <property type="entry name" value="OMPA_2"/>
    <property type="match status" value="1"/>
</dbReference>
<keyword evidence="5" id="KW-1185">Reference proteome</keyword>
<keyword evidence="2" id="KW-0812">Transmembrane</keyword>
<dbReference type="OrthoDB" id="9793443at2"/>
<evidence type="ECO:0000313" key="5">
    <source>
        <dbReference type="Proteomes" id="UP000245362"/>
    </source>
</evidence>
<reference evidence="4 5" key="1">
    <citation type="submission" date="2018-05" db="EMBL/GenBank/DDBJ databases">
        <title>Vibrio limimaris sp. nov., isolated from marine sediment.</title>
        <authorList>
            <person name="Li C.-M."/>
        </authorList>
    </citation>
    <scope>NUCLEOTIDE SEQUENCE [LARGE SCALE GENOMIC DNA]</scope>
    <source>
        <strain evidence="4 5">E4404</strain>
    </source>
</reference>
<evidence type="ECO:0000313" key="4">
    <source>
        <dbReference type="EMBL" id="PWI35366.1"/>
    </source>
</evidence>
<accession>A0A2U3BEZ1</accession>
<dbReference type="SUPFAM" id="SSF103088">
    <property type="entry name" value="OmpA-like"/>
    <property type="match status" value="1"/>
</dbReference>
<feature type="domain" description="OmpA-like" evidence="3">
    <location>
        <begin position="68"/>
        <end position="207"/>
    </location>
</feature>
<dbReference type="GO" id="GO:0016020">
    <property type="term" value="C:membrane"/>
    <property type="evidence" value="ECO:0007669"/>
    <property type="project" value="UniProtKB-UniRule"/>
</dbReference>
<sequence length="217" mass="24966">MSVSDLMAGLMMVFLFISVALMQDAMQERDQIKDVAETYQQTQQAIYKALYEEFKDDLKEWGAELDRDSLSLNFTAPEVLFRNGEASLTSQFELILSDFFPRYLGVLNQYKPDIQEVRIEGHTSSRWNHDSSANEAYFNNMALSQARTRTVLHYLVELDSIHIKHAGWVKANVAAVGYSSSKVILDETGQEDEKKSRRVSFRIITNAEIQIRKILER</sequence>
<dbReference type="PANTHER" id="PTHR30329">
    <property type="entry name" value="STATOR ELEMENT OF FLAGELLAR MOTOR COMPLEX"/>
    <property type="match status" value="1"/>
</dbReference>
<keyword evidence="2" id="KW-1133">Transmembrane helix</keyword>
<proteinExistence type="predicted"/>
<name>A0A2U3BEZ1_9VIBR</name>
<dbReference type="PANTHER" id="PTHR30329:SF21">
    <property type="entry name" value="LIPOPROTEIN YIAD-RELATED"/>
    <property type="match status" value="1"/>
</dbReference>
<dbReference type="InterPro" id="IPR036737">
    <property type="entry name" value="OmpA-like_sf"/>
</dbReference>
<dbReference type="Gene3D" id="3.30.1330.60">
    <property type="entry name" value="OmpA-like domain"/>
    <property type="match status" value="1"/>
</dbReference>
<dbReference type="EMBL" id="QFWT01000001">
    <property type="protein sequence ID" value="PWI35366.1"/>
    <property type="molecule type" value="Genomic_DNA"/>
</dbReference>
<keyword evidence="1 2" id="KW-0472">Membrane</keyword>
<evidence type="ECO:0000256" key="2">
    <source>
        <dbReference type="SAM" id="Phobius"/>
    </source>
</evidence>
<comment type="caution">
    <text evidence="4">The sequence shown here is derived from an EMBL/GenBank/DDBJ whole genome shotgun (WGS) entry which is preliminary data.</text>
</comment>
<dbReference type="AlphaFoldDB" id="A0A2U3BEZ1"/>
<dbReference type="InterPro" id="IPR006665">
    <property type="entry name" value="OmpA-like"/>
</dbReference>
<organism evidence="4 5">
    <name type="scientific">Vibrio albus</name>
    <dbReference type="NCBI Taxonomy" id="2200953"/>
    <lineage>
        <taxon>Bacteria</taxon>
        <taxon>Pseudomonadati</taxon>
        <taxon>Pseudomonadota</taxon>
        <taxon>Gammaproteobacteria</taxon>
        <taxon>Vibrionales</taxon>
        <taxon>Vibrionaceae</taxon>
        <taxon>Vibrio</taxon>
    </lineage>
</organism>
<evidence type="ECO:0000256" key="1">
    <source>
        <dbReference type="PROSITE-ProRule" id="PRU00473"/>
    </source>
</evidence>
<feature type="transmembrane region" description="Helical" evidence="2">
    <location>
        <begin position="6"/>
        <end position="23"/>
    </location>
</feature>
<dbReference type="InterPro" id="IPR050330">
    <property type="entry name" value="Bact_OuterMem_StrucFunc"/>
</dbReference>
<dbReference type="Proteomes" id="UP000245362">
    <property type="component" value="Unassembled WGS sequence"/>
</dbReference>
<gene>
    <name evidence="4" type="ORF">DI392_00165</name>
</gene>
<protein>
    <submittedName>
        <fullName evidence="4">Cell envelope biogenesis protein OmpA</fullName>
    </submittedName>
</protein>
<evidence type="ECO:0000259" key="3">
    <source>
        <dbReference type="PROSITE" id="PS51123"/>
    </source>
</evidence>